<reference evidence="1" key="1">
    <citation type="journal article" date="2023" name="Insect Mol. Biol.">
        <title>Genome sequencing provides insights into the evolution of gene families encoding plant cell wall-degrading enzymes in longhorned beetles.</title>
        <authorList>
            <person name="Shin N.R."/>
            <person name="Okamura Y."/>
            <person name="Kirsch R."/>
            <person name="Pauchet Y."/>
        </authorList>
    </citation>
    <scope>NUCLEOTIDE SEQUENCE</scope>
    <source>
        <strain evidence="1">AMC_N1</strain>
    </source>
</reference>
<keyword evidence="2" id="KW-1185">Reference proteome</keyword>
<dbReference type="EMBL" id="JAPWTK010000022">
    <property type="protein sequence ID" value="KAJ8957559.1"/>
    <property type="molecule type" value="Genomic_DNA"/>
</dbReference>
<gene>
    <name evidence="1" type="ORF">NQ318_020599</name>
</gene>
<dbReference type="InterPro" id="IPR010736">
    <property type="entry name" value="SHIPPO-rpt"/>
</dbReference>
<evidence type="ECO:0000313" key="2">
    <source>
        <dbReference type="Proteomes" id="UP001162162"/>
    </source>
</evidence>
<comment type="caution">
    <text evidence="1">The sequence shown here is derived from an EMBL/GenBank/DDBJ whole genome shotgun (WGS) entry which is preliminary data.</text>
</comment>
<protein>
    <submittedName>
        <fullName evidence="1">Uncharacterized protein</fullName>
    </submittedName>
</protein>
<evidence type="ECO:0000313" key="1">
    <source>
        <dbReference type="EMBL" id="KAJ8957559.1"/>
    </source>
</evidence>
<sequence length="263" mass="29253">MPRKNIGPGPGKYQLPPLTGYPEHDFTKYRNPQYSMGVRLPYHKLTIGPGPQYNVRDMTPYGKATPPAFSMKSRPAAVSSFQVPGPGTYKNELVPRMKEPRPPMYSLSFRLVGQTGVRVLPSLNVLKIENFATIASMFRSFFKGLTPGPDVYTLPTTIGPKVPDMGANAAYSMSYRQPTSLKERSPGPARYNDVSVDMFKTKMPNFTMSPRVFPPDSKKVSPGPIYKPLLPEKPGYSFGLRTDTDPYITAADNMPCTRKEKTC</sequence>
<dbReference type="GO" id="GO:0005856">
    <property type="term" value="C:cytoskeleton"/>
    <property type="evidence" value="ECO:0007669"/>
    <property type="project" value="TreeGrafter"/>
</dbReference>
<dbReference type="PANTHER" id="PTHR21580:SF28">
    <property type="entry name" value="BOREALIN N-TERMINAL DOMAIN-CONTAINING PROTEIN-RELATED"/>
    <property type="match status" value="1"/>
</dbReference>
<dbReference type="PANTHER" id="PTHR21580">
    <property type="entry name" value="SHIPPO-1-RELATED"/>
    <property type="match status" value="1"/>
</dbReference>
<dbReference type="Proteomes" id="UP001162162">
    <property type="component" value="Unassembled WGS sequence"/>
</dbReference>
<dbReference type="InterPro" id="IPR051291">
    <property type="entry name" value="CIMAP"/>
</dbReference>
<accession>A0AAV8Z158</accession>
<proteinExistence type="predicted"/>
<organism evidence="1 2">
    <name type="scientific">Aromia moschata</name>
    <dbReference type="NCBI Taxonomy" id="1265417"/>
    <lineage>
        <taxon>Eukaryota</taxon>
        <taxon>Metazoa</taxon>
        <taxon>Ecdysozoa</taxon>
        <taxon>Arthropoda</taxon>
        <taxon>Hexapoda</taxon>
        <taxon>Insecta</taxon>
        <taxon>Pterygota</taxon>
        <taxon>Neoptera</taxon>
        <taxon>Endopterygota</taxon>
        <taxon>Coleoptera</taxon>
        <taxon>Polyphaga</taxon>
        <taxon>Cucujiformia</taxon>
        <taxon>Chrysomeloidea</taxon>
        <taxon>Cerambycidae</taxon>
        <taxon>Cerambycinae</taxon>
        <taxon>Callichromatini</taxon>
        <taxon>Aromia</taxon>
    </lineage>
</organism>
<name>A0AAV8Z158_9CUCU</name>
<dbReference type="AlphaFoldDB" id="A0AAV8Z158"/>
<dbReference type="Pfam" id="PF07004">
    <property type="entry name" value="SHIPPO-rpt"/>
    <property type="match status" value="4"/>
</dbReference>